<dbReference type="GO" id="GO:0045944">
    <property type="term" value="P:positive regulation of transcription by RNA polymerase II"/>
    <property type="evidence" value="ECO:0000318"/>
    <property type="project" value="GO_Central"/>
</dbReference>
<feature type="region of interest" description="Disordered" evidence="9">
    <location>
        <begin position="919"/>
        <end position="957"/>
    </location>
</feature>
<dbReference type="PeptideAtlas" id="Q93781"/>
<feature type="compositionally biased region" description="Acidic residues" evidence="9">
    <location>
        <begin position="94"/>
        <end position="105"/>
    </location>
</feature>
<dbReference type="PROSITE" id="PS51192">
    <property type="entry name" value="HELICASE_ATP_BIND_1"/>
    <property type="match status" value="1"/>
</dbReference>
<dbReference type="PIR" id="T22595">
    <property type="entry name" value="T22595"/>
</dbReference>
<dbReference type="GO" id="GO:0009650">
    <property type="term" value="P:UV protection"/>
    <property type="evidence" value="ECO:0000315"/>
    <property type="project" value="WormBase"/>
</dbReference>
<dbReference type="Gene3D" id="3.40.50.10810">
    <property type="entry name" value="Tandem AAA-ATPase domain"/>
    <property type="match status" value="1"/>
</dbReference>
<dbReference type="GO" id="GO:0051301">
    <property type="term" value="P:cell division"/>
    <property type="evidence" value="ECO:0007669"/>
    <property type="project" value="UniProtKB-KW"/>
</dbReference>
<dbReference type="PROSITE" id="PS51194">
    <property type="entry name" value="HELICASE_CTER"/>
    <property type="match status" value="1"/>
</dbReference>
<dbReference type="Gene3D" id="3.40.50.300">
    <property type="entry name" value="P-loop containing nucleotide triphosphate hydrolases"/>
    <property type="match status" value="1"/>
</dbReference>
<dbReference type="CTD" id="181674"/>
<feature type="compositionally biased region" description="Acidic residues" evidence="9">
    <location>
        <begin position="58"/>
        <end position="71"/>
    </location>
</feature>
<feature type="compositionally biased region" description="Basic and acidic residues" evidence="9">
    <location>
        <begin position="935"/>
        <end position="947"/>
    </location>
</feature>
<dbReference type="InterPro" id="IPR038718">
    <property type="entry name" value="SNF2-like_sf"/>
</dbReference>
<evidence type="ECO:0007829" key="15">
    <source>
        <dbReference type="PeptideAtlas" id="Q93781"/>
    </source>
</evidence>
<dbReference type="GO" id="GO:0006283">
    <property type="term" value="P:transcription-coupled nucleotide-excision repair"/>
    <property type="evidence" value="ECO:0000315"/>
    <property type="project" value="UniProtKB"/>
</dbReference>
<evidence type="ECO:0000256" key="6">
    <source>
        <dbReference type="ARBA" id="ARBA00023306"/>
    </source>
</evidence>
<dbReference type="FunFam" id="3.40.50.10810:FF:000119">
    <property type="entry name" value="CSB (Cockayne Syndrome B) homolog"/>
    <property type="match status" value="1"/>
</dbReference>
<dbReference type="SUPFAM" id="SSF52540">
    <property type="entry name" value="P-loop containing nucleoside triphosphate hydrolases"/>
    <property type="match status" value="2"/>
</dbReference>
<feature type="domain" description="Helicase ATP-binding" evidence="10">
    <location>
        <begin position="206"/>
        <end position="387"/>
    </location>
</feature>
<dbReference type="PANTHER" id="PTHR45629:SF7">
    <property type="entry name" value="DNA EXCISION REPAIR PROTEIN ERCC-6-RELATED"/>
    <property type="match status" value="1"/>
</dbReference>
<dbReference type="GO" id="GO:0016787">
    <property type="term" value="F:hydrolase activity"/>
    <property type="evidence" value="ECO:0007669"/>
    <property type="project" value="UniProtKB-KW"/>
</dbReference>
<dbReference type="STRING" id="6239.F53H4.1.1"/>
<evidence type="ECO:0000256" key="5">
    <source>
        <dbReference type="ARBA" id="ARBA00022801"/>
    </source>
</evidence>
<feature type="compositionally biased region" description="Polar residues" evidence="9">
    <location>
        <begin position="948"/>
        <end position="957"/>
    </location>
</feature>
<dbReference type="Pfam" id="PF00176">
    <property type="entry name" value="SNF2-rel_dom"/>
    <property type="match status" value="1"/>
</dbReference>
<dbReference type="InterPro" id="IPR014001">
    <property type="entry name" value="Helicase_ATP-bd"/>
</dbReference>
<feature type="region of interest" description="Disordered" evidence="9">
    <location>
        <begin position="1"/>
        <end position="143"/>
    </location>
</feature>
<dbReference type="PANTHER" id="PTHR45629">
    <property type="entry name" value="SNF2/RAD54 FAMILY MEMBER"/>
    <property type="match status" value="1"/>
</dbReference>
<evidence type="ECO:0000313" key="12">
    <source>
        <dbReference type="EMBL" id="CAB03135.2"/>
    </source>
</evidence>
<dbReference type="RefSeq" id="NP_510607.2">
    <property type="nucleotide sequence ID" value="NM_078206.5"/>
</dbReference>
<dbReference type="CDD" id="cd18000">
    <property type="entry name" value="DEXHc_ERCC6"/>
    <property type="match status" value="1"/>
</dbReference>
<comment type="subunit">
    <text evidence="1">Interacts (via N-terminus) with spn-A/Rad51.</text>
</comment>
<keyword evidence="5" id="KW-0378">Hydrolase</keyword>
<dbReference type="PhylomeDB" id="Q93781"/>
<dbReference type="GO" id="GO:0140750">
    <property type="term" value="F:nucleosome array spacer activity"/>
    <property type="evidence" value="ECO:0000318"/>
    <property type="project" value="GO_Central"/>
</dbReference>
<dbReference type="CDD" id="cd18793">
    <property type="entry name" value="SF2_C_SNF"/>
    <property type="match status" value="1"/>
</dbReference>
<keyword evidence="15" id="KW-1267">Proteomics identification</keyword>
<organism evidence="12 13">
    <name type="scientific">Caenorhabditis elegans</name>
    <dbReference type="NCBI Taxonomy" id="6239"/>
    <lineage>
        <taxon>Eukaryota</taxon>
        <taxon>Metazoa</taxon>
        <taxon>Ecdysozoa</taxon>
        <taxon>Nematoda</taxon>
        <taxon>Chromadorea</taxon>
        <taxon>Rhabditida</taxon>
        <taxon>Rhabditina</taxon>
        <taxon>Rhabditomorpha</taxon>
        <taxon>Rhabditoidea</taxon>
        <taxon>Rhabditidae</taxon>
        <taxon>Peloderinae</taxon>
        <taxon>Caenorhabditis</taxon>
    </lineage>
</organism>
<proteinExistence type="evidence at protein level"/>
<dbReference type="GO" id="GO:0031507">
    <property type="term" value="P:heterochromatin formation"/>
    <property type="evidence" value="ECO:0000318"/>
    <property type="project" value="GO_Central"/>
</dbReference>
<dbReference type="EMBL" id="BX284606">
    <property type="protein sequence ID" value="CAB03135.2"/>
    <property type="molecule type" value="Genomic_DNA"/>
</dbReference>
<gene>
    <name evidence="12 14" type="primary">csb-1</name>
    <name evidence="12" type="ORF">CELE_F53H4.1</name>
    <name evidence="14" type="ORF">F53H4.1</name>
</gene>
<evidence type="ECO:0000256" key="7">
    <source>
        <dbReference type="ARBA" id="ARBA00024776"/>
    </source>
</evidence>
<evidence type="ECO:0000256" key="2">
    <source>
        <dbReference type="ARBA" id="ARBA00015341"/>
    </source>
</evidence>
<dbReference type="HOGENOM" id="CLU_000315_7_3_1"/>
<dbReference type="GO" id="GO:0000785">
    <property type="term" value="C:chromatin"/>
    <property type="evidence" value="ECO:0000318"/>
    <property type="project" value="GO_Central"/>
</dbReference>
<dbReference type="WormBase" id="F53H4.1">
    <property type="protein sequence ID" value="CE33793"/>
    <property type="gene ID" value="WBGene00000803"/>
    <property type="gene designation" value="csb-1"/>
</dbReference>
<keyword evidence="13" id="KW-1185">Reference proteome</keyword>
<dbReference type="OrthoDB" id="448448at2759"/>
<keyword evidence="4" id="KW-0498">Mitosis</keyword>
<dbReference type="Bgee" id="WBGene00000803">
    <property type="expression patterns" value="Expressed in female reproductive system and 21 other cell types or tissues"/>
</dbReference>
<dbReference type="InterPro" id="IPR001650">
    <property type="entry name" value="Helicase_C-like"/>
</dbReference>
<dbReference type="UCSC" id="F53H4.1">
    <property type="organism name" value="c. elegans"/>
</dbReference>
<dbReference type="InterPro" id="IPR000330">
    <property type="entry name" value="SNF2_N"/>
</dbReference>
<evidence type="ECO:0000256" key="1">
    <source>
        <dbReference type="ARBA" id="ARBA00011467"/>
    </source>
</evidence>
<dbReference type="InterPro" id="IPR049730">
    <property type="entry name" value="SNF2/RAD54-like_C"/>
</dbReference>
<dbReference type="InterPro" id="IPR027417">
    <property type="entry name" value="P-loop_NTPase"/>
</dbReference>
<dbReference type="Proteomes" id="UP000001940">
    <property type="component" value="Chromosome X"/>
</dbReference>
<dbReference type="GO" id="GO:0005524">
    <property type="term" value="F:ATP binding"/>
    <property type="evidence" value="ECO:0007669"/>
    <property type="project" value="InterPro"/>
</dbReference>
<dbReference type="KEGG" id="cel:CELE_F53H4.1"/>
<dbReference type="eggNOG" id="KOG0387">
    <property type="taxonomic scope" value="Eukaryota"/>
</dbReference>
<dbReference type="PaxDb" id="6239-F53H4.1"/>
<sequence length="957" mass="109781">MSTKPEPENPDSGTPKTLSVDDDDIVVIEDQNTPKYREAALRRSNSSSSDFDEKWEPELDEEDFCENDADVLAEPISSKSRKKSRRSDSSEFVPSEESDDDEEYEVLEKSRKKGRKSGSSSRSSSDDFIESDDNEDYKSAGLLDDNDSKNFKARIDKLKPEATSELVDTRMVTSEEYGKSSKPWKVNAGVWNKLHKFQQEGVEWLQKKTDHRSGGILADEMGLGKTIQSVVFLRSIQETARTHYKTTGLDTALIVCHVSIIAQWIKELNQWFPKARVFLLHSHCSTGRQEDYVGSIFRKLQRRRKEYPDGAIILTTYSLFTKLKKPIVKHLWQVVILDEGHYIRNENTKCSIAMRKLMTTQRFILTGTPFQNRLSEFWKLVDFVHPGRLSDSATFHRNFTHIINAGANLNCSPEAAAKAYECLVALHIAVKPLILRRLQEDHKEVLQLPEKQEIVLSCELSKRQRRLYMEYGNSHQVNEIIERRLKAFVGINHLTNICNHPGIYRSLSPASPKFGSIKDSGKVEMTFKLFDDWFKSPTNRVILFTQRRTVITMMEYFLAEKGIKCVSLTGADSAAARPKIIKKFEDDVSIKVFLMTTRAGGLGLNLTCANKVIIFDPDWNPQADNQAKNRIYRMGQTNDVAIYRLVSNGTIEDLKFFKQVQKENLAARLLHNAEIDQFVPNNTLADLFRLKPKGLEGSEIGVYLDGEIAREGSKKQKRDKVEKKAAKKRMKNKLAGFEDKKLLLSLFDDDKLVAMREHSISLQNSSSMNRIEKMKMRKSIDDAVGSLLHTEGRLAHTWKQVFHKQLRKTLKKSINGDYFVEEEQLDSYWNTVHSGFRANDDQRELDRLVKLATDMLQFFNGVPGAKEDSIHRIFVKDSDRKDPTQMFFIQEIISTLAKYDDASDTWILRDKYRSADVLSPVKKKNKRRSDDNDEVDAKRARKSREWSDSSGPSTSRM</sequence>
<reference evidence="12 13" key="1">
    <citation type="journal article" date="1998" name="Science">
        <title>Genome sequence of the nematode C. elegans: a platform for investigating biology.</title>
        <authorList>
            <consortium name="The C. elegans sequencing consortium"/>
            <person name="Sulson J.E."/>
            <person name="Waterston R."/>
        </authorList>
    </citation>
    <scope>NUCLEOTIDE SEQUENCE [LARGE SCALE GENOMIC DNA]</scope>
    <source>
        <strain evidence="12 13">Bristol N2</strain>
    </source>
</reference>
<feature type="domain" description="Helicase C-terminal" evidence="11">
    <location>
        <begin position="529"/>
        <end position="683"/>
    </location>
</feature>
<dbReference type="OMA" id="DICNHPG"/>
<dbReference type="AlphaFoldDB" id="Q93781"/>
<dbReference type="PRO" id="PR:Q93781"/>
<evidence type="ECO:0000256" key="4">
    <source>
        <dbReference type="ARBA" id="ARBA00022776"/>
    </source>
</evidence>
<protein>
    <recommendedName>
        <fullName evidence="2">DNA repair and recombination protein RAD54-like</fullName>
    </recommendedName>
    <alternativeName>
        <fullName evidence="8">Protein okra</fullName>
    </alternativeName>
</protein>
<dbReference type="GO" id="GO:0003682">
    <property type="term" value="F:chromatin binding"/>
    <property type="evidence" value="ECO:0000318"/>
    <property type="project" value="GO_Central"/>
</dbReference>
<comment type="function">
    <text evidence="7">Involved in mitotic DNA repair and meiotic recombination. Functions in the recombinational DNA repair pathway. Essential for interhomolog gene conversion (GC), but may have a less important role in intersister GC than spn-A/Rad51. In the presence of DNA, spn-A/Rad51 enhances the ATPase activity of okr/Rad54.</text>
</comment>
<evidence type="ECO:0000256" key="3">
    <source>
        <dbReference type="ARBA" id="ARBA00022618"/>
    </source>
</evidence>
<dbReference type="FunCoup" id="Q93781">
    <property type="interactions" value="772"/>
</dbReference>
<dbReference type="SMART" id="SM00487">
    <property type="entry name" value="DEXDc"/>
    <property type="match status" value="1"/>
</dbReference>
<evidence type="ECO:0000259" key="11">
    <source>
        <dbReference type="PROSITE" id="PS51194"/>
    </source>
</evidence>
<keyword evidence="3" id="KW-0132">Cell division</keyword>
<dbReference type="InterPro" id="IPR050496">
    <property type="entry name" value="SNF2_RAD54_helicase_repair"/>
</dbReference>
<evidence type="ECO:0000313" key="13">
    <source>
        <dbReference type="Proteomes" id="UP000001940"/>
    </source>
</evidence>
<evidence type="ECO:0000259" key="10">
    <source>
        <dbReference type="PROSITE" id="PS51192"/>
    </source>
</evidence>
<accession>Q93781</accession>
<evidence type="ECO:0000256" key="9">
    <source>
        <dbReference type="SAM" id="MobiDB-lite"/>
    </source>
</evidence>
<name>Q93781_CAEEL</name>
<dbReference type="SMR" id="Q93781"/>
<dbReference type="GO" id="GO:0009411">
    <property type="term" value="P:response to UV"/>
    <property type="evidence" value="ECO:0000315"/>
    <property type="project" value="UniProtKB"/>
</dbReference>
<dbReference type="InParanoid" id="Q93781"/>
<dbReference type="Pfam" id="PF00271">
    <property type="entry name" value="Helicase_C"/>
    <property type="match status" value="1"/>
</dbReference>
<dbReference type="SMART" id="SM00490">
    <property type="entry name" value="HELICc"/>
    <property type="match status" value="1"/>
</dbReference>
<evidence type="ECO:0000313" key="14">
    <source>
        <dbReference type="WormBase" id="F53H4.1"/>
    </source>
</evidence>
<dbReference type="GeneID" id="181674"/>
<dbReference type="GO" id="GO:0003677">
    <property type="term" value="F:DNA binding"/>
    <property type="evidence" value="ECO:0000318"/>
    <property type="project" value="GO_Central"/>
</dbReference>
<dbReference type="AGR" id="WB:WBGene00000803"/>
<dbReference type="GO" id="GO:0005634">
    <property type="term" value="C:nucleus"/>
    <property type="evidence" value="ECO:0000318"/>
    <property type="project" value="GO_Central"/>
</dbReference>
<evidence type="ECO:0000256" key="8">
    <source>
        <dbReference type="ARBA" id="ARBA00029956"/>
    </source>
</evidence>
<keyword evidence="6" id="KW-0131">Cell cycle</keyword>